<reference evidence="9 10" key="1">
    <citation type="submission" date="2017-08" db="EMBL/GenBank/DDBJ databases">
        <title>Virgibacillus indicus sp. nov. and Virgibacillus profoundi sp. nov, two moderately halophilic bacteria isolated from marine sediment by using the Microfluidic Streak Plate.</title>
        <authorList>
            <person name="Xu B."/>
            <person name="Hu B."/>
            <person name="Wang J."/>
            <person name="Zhu Y."/>
            <person name="Huang L."/>
            <person name="Du W."/>
            <person name="Huang Y."/>
        </authorList>
    </citation>
    <scope>NUCLEOTIDE SEQUENCE [LARGE SCALE GENOMIC DNA]</scope>
    <source>
        <strain evidence="9 10">IO3-P3-H5</strain>
    </source>
</reference>
<name>A0A2A2IDI5_9BACI</name>
<dbReference type="EMBL" id="NPOA01000007">
    <property type="protein sequence ID" value="PAV29438.1"/>
    <property type="molecule type" value="Genomic_DNA"/>
</dbReference>
<comment type="similarity">
    <text evidence="1 7">Belongs to the acylphosphatase family.</text>
</comment>
<comment type="caution">
    <text evidence="9">The sequence shown here is derived from an EMBL/GenBank/DDBJ whole genome shotgun (WGS) entry which is preliminary data.</text>
</comment>
<accession>A0A2A2IDI5</accession>
<evidence type="ECO:0000256" key="7">
    <source>
        <dbReference type="RuleBase" id="RU004168"/>
    </source>
</evidence>
<dbReference type="PROSITE" id="PS51160">
    <property type="entry name" value="ACYLPHOSPHATASE_3"/>
    <property type="match status" value="1"/>
</dbReference>
<keyword evidence="5 6" id="KW-0378">Hydrolase</keyword>
<dbReference type="PANTHER" id="PTHR47268">
    <property type="entry name" value="ACYLPHOSPHATASE"/>
    <property type="match status" value="1"/>
</dbReference>
<protein>
    <recommendedName>
        <fullName evidence="3 5">Acylphosphatase</fullName>
        <ecNumber evidence="2 5">3.6.1.7</ecNumber>
    </recommendedName>
</protein>
<dbReference type="EC" id="3.6.1.7" evidence="2 5"/>
<evidence type="ECO:0000313" key="9">
    <source>
        <dbReference type="EMBL" id="PAV29438.1"/>
    </source>
</evidence>
<keyword evidence="10" id="KW-1185">Reference proteome</keyword>
<evidence type="ECO:0000259" key="8">
    <source>
        <dbReference type="PROSITE" id="PS51160"/>
    </source>
</evidence>
<proteinExistence type="inferred from homology"/>
<evidence type="ECO:0000256" key="6">
    <source>
        <dbReference type="RuleBase" id="RU000553"/>
    </source>
</evidence>
<evidence type="ECO:0000256" key="2">
    <source>
        <dbReference type="ARBA" id="ARBA00012150"/>
    </source>
</evidence>
<evidence type="ECO:0000256" key="1">
    <source>
        <dbReference type="ARBA" id="ARBA00005614"/>
    </source>
</evidence>
<sequence length="89" mass="10292">MNKHLTISGRVQGVGFRYTAQMKAKEHHLVGWVRNKMDGTVEMEVEGTKQQLDSFLNELKSGLNRFIQVENIEEFISDEDKGYNNFSIK</sequence>
<dbReference type="Pfam" id="PF00708">
    <property type="entry name" value="Acylphosphatase"/>
    <property type="match status" value="1"/>
</dbReference>
<dbReference type="SUPFAM" id="SSF54975">
    <property type="entry name" value="Acylphosphatase/BLUF domain-like"/>
    <property type="match status" value="1"/>
</dbReference>
<gene>
    <name evidence="9" type="ORF">CIL05_11260</name>
</gene>
<dbReference type="PANTHER" id="PTHR47268:SF4">
    <property type="entry name" value="ACYLPHOSPHATASE"/>
    <property type="match status" value="1"/>
</dbReference>
<dbReference type="InterPro" id="IPR001792">
    <property type="entry name" value="Acylphosphatase-like_dom"/>
</dbReference>
<dbReference type="GO" id="GO:0003998">
    <property type="term" value="F:acylphosphatase activity"/>
    <property type="evidence" value="ECO:0007669"/>
    <property type="project" value="UniProtKB-EC"/>
</dbReference>
<dbReference type="PRINTS" id="PR00112">
    <property type="entry name" value="ACYLPHPHTASE"/>
</dbReference>
<evidence type="ECO:0000256" key="5">
    <source>
        <dbReference type="PROSITE-ProRule" id="PRU00520"/>
    </source>
</evidence>
<dbReference type="PROSITE" id="PS00151">
    <property type="entry name" value="ACYLPHOSPHATASE_2"/>
    <property type="match status" value="1"/>
</dbReference>
<dbReference type="InterPro" id="IPR020456">
    <property type="entry name" value="Acylphosphatase"/>
</dbReference>
<feature type="active site" evidence="5">
    <location>
        <position position="17"/>
    </location>
</feature>
<dbReference type="InterPro" id="IPR036046">
    <property type="entry name" value="Acylphosphatase-like_dom_sf"/>
</dbReference>
<feature type="domain" description="Acylphosphatase-like" evidence="8">
    <location>
        <begin position="2"/>
        <end position="89"/>
    </location>
</feature>
<dbReference type="InterPro" id="IPR017968">
    <property type="entry name" value="Acylphosphatase_CS"/>
</dbReference>
<evidence type="ECO:0000313" key="10">
    <source>
        <dbReference type="Proteomes" id="UP000218887"/>
    </source>
</evidence>
<evidence type="ECO:0000256" key="3">
    <source>
        <dbReference type="ARBA" id="ARBA00015991"/>
    </source>
</evidence>
<dbReference type="Proteomes" id="UP000218887">
    <property type="component" value="Unassembled WGS sequence"/>
</dbReference>
<organism evidence="9 10">
    <name type="scientific">Virgibacillus profundi</name>
    <dbReference type="NCBI Taxonomy" id="2024555"/>
    <lineage>
        <taxon>Bacteria</taxon>
        <taxon>Bacillati</taxon>
        <taxon>Bacillota</taxon>
        <taxon>Bacilli</taxon>
        <taxon>Bacillales</taxon>
        <taxon>Bacillaceae</taxon>
        <taxon>Virgibacillus</taxon>
    </lineage>
</organism>
<dbReference type="RefSeq" id="WP_095655641.1">
    <property type="nucleotide sequence ID" value="NZ_NPOA01000007.1"/>
</dbReference>
<evidence type="ECO:0000256" key="4">
    <source>
        <dbReference type="ARBA" id="ARBA00047645"/>
    </source>
</evidence>
<dbReference type="AlphaFoldDB" id="A0A2A2IDI5"/>
<dbReference type="PROSITE" id="PS00150">
    <property type="entry name" value="ACYLPHOSPHATASE_1"/>
    <property type="match status" value="1"/>
</dbReference>
<dbReference type="OrthoDB" id="9808093at2"/>
<dbReference type="Gene3D" id="3.30.70.100">
    <property type="match status" value="1"/>
</dbReference>
<feature type="active site" evidence="5">
    <location>
        <position position="35"/>
    </location>
</feature>
<comment type="catalytic activity">
    <reaction evidence="4 5 6">
        <text>an acyl phosphate + H2O = a carboxylate + phosphate + H(+)</text>
        <dbReference type="Rhea" id="RHEA:14965"/>
        <dbReference type="ChEBI" id="CHEBI:15377"/>
        <dbReference type="ChEBI" id="CHEBI:15378"/>
        <dbReference type="ChEBI" id="CHEBI:29067"/>
        <dbReference type="ChEBI" id="CHEBI:43474"/>
        <dbReference type="ChEBI" id="CHEBI:59918"/>
        <dbReference type="EC" id="3.6.1.7"/>
    </reaction>
</comment>